<dbReference type="eggNOG" id="ENOG502QR34">
    <property type="taxonomic scope" value="Eukaryota"/>
</dbReference>
<protein>
    <recommendedName>
        <fullName evidence="4">25S rRNA (Uridine(2843)-N(3))-methyltransferase</fullName>
    </recommendedName>
</protein>
<dbReference type="VEuPathDB" id="FungiDB:TAPDE_000190"/>
<dbReference type="InterPro" id="IPR021463">
    <property type="entry name" value="Methyltransf_34"/>
</dbReference>
<comment type="caution">
    <text evidence="2">The sequence shown here is derived from an EMBL/GenBank/DDBJ whole genome shotgun (WGS) entry which is preliminary data.</text>
</comment>
<dbReference type="OrthoDB" id="6419443at2759"/>
<keyword evidence="3" id="KW-1185">Reference proteome</keyword>
<accession>R4X923</accession>
<name>R4X923_TAPDE</name>
<dbReference type="AlphaFoldDB" id="R4X923"/>
<sequence>MGSHHKRNEGLKPIRRTAAKPKPEKKAKAPQRDESAIQLLQLQQSFLDHLSTLFHPTLADDHYDKKLQAIKGHFFRREYAKVFNDPASCIIYSVRYLPSRSFAYAELFSQRPILDLLYPRPPPRRPSERTKALVLPRKRVVAVGAGVGSELCALHLLNQSSRAQLDEDDEDMKAVLDHDMQIDIIDSADYEVFLTDLNVCLSQQLSQESSSEEIVRTRLQFNYYRHDILKWSTSTEFAAILADTTLLTFMFVFNELFAASKVETMRLIAAIAQNLTPGSHVLLIESAGELSQVKLDRKRVTFDQETRLADLEGEHEEGEEAMHEQQQKSLMVYKFWDHLPGFEKVVSEDRRWYRLDPSLKYPLEMENVGYFVRLYRKAA</sequence>
<proteinExistence type="predicted"/>
<evidence type="ECO:0008006" key="4">
    <source>
        <dbReference type="Google" id="ProtNLM"/>
    </source>
</evidence>
<evidence type="ECO:0000313" key="2">
    <source>
        <dbReference type="EMBL" id="CCG80657.1"/>
    </source>
</evidence>
<evidence type="ECO:0000313" key="3">
    <source>
        <dbReference type="Proteomes" id="UP000013776"/>
    </source>
</evidence>
<reference evidence="2 3" key="1">
    <citation type="journal article" date="2013" name="MBio">
        <title>Genome sequencing of the plant pathogen Taphrina deformans, the causal agent of peach leaf curl.</title>
        <authorList>
            <person name="Cisse O.H."/>
            <person name="Almeida J.M.G.C.F."/>
            <person name="Fonseca A."/>
            <person name="Kumar A.A."/>
            <person name="Salojaervi J."/>
            <person name="Overmyer K."/>
            <person name="Hauser P.M."/>
            <person name="Pagni M."/>
        </authorList>
    </citation>
    <scope>NUCLEOTIDE SEQUENCE [LARGE SCALE GENOMIC DNA]</scope>
    <source>
        <strain evidence="3">PYCC 5710 / ATCC 11124 / CBS 356.35 / IMI 108563 / JCM 9778 / NBRC 8474</strain>
    </source>
</reference>
<gene>
    <name evidence="2" type="ORF">TAPDE_000190</name>
</gene>
<feature type="region of interest" description="Disordered" evidence="1">
    <location>
        <begin position="1"/>
        <end position="33"/>
    </location>
</feature>
<feature type="compositionally biased region" description="Basic and acidic residues" evidence="1">
    <location>
        <begin position="21"/>
        <end position="33"/>
    </location>
</feature>
<dbReference type="EMBL" id="CAHR02000004">
    <property type="protein sequence ID" value="CCG80657.1"/>
    <property type="molecule type" value="Genomic_DNA"/>
</dbReference>
<feature type="compositionally biased region" description="Basic residues" evidence="1">
    <location>
        <begin position="1"/>
        <end position="20"/>
    </location>
</feature>
<evidence type="ECO:0000256" key="1">
    <source>
        <dbReference type="SAM" id="MobiDB-lite"/>
    </source>
</evidence>
<organism evidence="2 3">
    <name type="scientific">Taphrina deformans (strain PYCC 5710 / ATCC 11124 / CBS 356.35 / IMI 108563 / JCM 9778 / NBRC 8474)</name>
    <name type="common">Peach leaf curl fungus</name>
    <name type="synonym">Lalaria deformans</name>
    <dbReference type="NCBI Taxonomy" id="1097556"/>
    <lineage>
        <taxon>Eukaryota</taxon>
        <taxon>Fungi</taxon>
        <taxon>Dikarya</taxon>
        <taxon>Ascomycota</taxon>
        <taxon>Taphrinomycotina</taxon>
        <taxon>Taphrinomycetes</taxon>
        <taxon>Taphrinales</taxon>
        <taxon>Taphrinaceae</taxon>
        <taxon>Taphrina</taxon>
    </lineage>
</organism>
<dbReference type="Proteomes" id="UP000013776">
    <property type="component" value="Unassembled WGS sequence"/>
</dbReference>
<dbReference type="STRING" id="1097556.R4X923"/>
<dbReference type="Pfam" id="PF11312">
    <property type="entry name" value="Methyltransf_34"/>
    <property type="match status" value="1"/>
</dbReference>